<keyword evidence="1" id="KW-0472">Membrane</keyword>
<sequence>MQYEILIIMKRYAAYFTIIASVFSISSFAQKNYTIIDAETKKTASKFDDKSEEDLIIDSYLVVEIINMPFGKRTTKYEVSKLDMVYTNDLGPNNTRTVTPIYRKKKVRSAGAVPPKAIADASVEIQPVEVEVTAPAYTEKFVKVDILDTYANVLDKGYKSIEMLKKVADKRYFESDYEASAKYYAELINLDPDLEAVYYFRYVESLKAINQMDKANEAMLLFESKNIGNDVMKHSKVARN</sequence>
<protein>
    <submittedName>
        <fullName evidence="2">Uncharacterized protein</fullName>
    </submittedName>
</protein>
<feature type="transmembrane region" description="Helical" evidence="1">
    <location>
        <begin position="12"/>
        <end position="29"/>
    </location>
</feature>
<keyword evidence="1" id="KW-1133">Transmembrane helix</keyword>
<dbReference type="EMBL" id="FQWH01000001">
    <property type="protein sequence ID" value="SHG13229.1"/>
    <property type="molecule type" value="Genomic_DNA"/>
</dbReference>
<organism evidence="2 3">
    <name type="scientific">Flavobacterium johnsoniae</name>
    <name type="common">Cytophaga johnsonae</name>
    <dbReference type="NCBI Taxonomy" id="986"/>
    <lineage>
        <taxon>Bacteria</taxon>
        <taxon>Pseudomonadati</taxon>
        <taxon>Bacteroidota</taxon>
        <taxon>Flavobacteriia</taxon>
        <taxon>Flavobacteriales</taxon>
        <taxon>Flavobacteriaceae</taxon>
        <taxon>Flavobacterium</taxon>
    </lineage>
</organism>
<keyword evidence="1" id="KW-0812">Transmembrane</keyword>
<evidence type="ECO:0000313" key="3">
    <source>
        <dbReference type="Proteomes" id="UP000184112"/>
    </source>
</evidence>
<accession>A0A1M5HB73</accession>
<reference evidence="2 3" key="1">
    <citation type="submission" date="2016-11" db="EMBL/GenBank/DDBJ databases">
        <authorList>
            <person name="Jaros S."/>
            <person name="Januszkiewicz K."/>
            <person name="Wedrychowicz H."/>
        </authorList>
    </citation>
    <scope>NUCLEOTIDE SEQUENCE [LARGE SCALE GENOMIC DNA]</scope>
    <source>
        <strain evidence="2 3">DSM 6792</strain>
    </source>
</reference>
<evidence type="ECO:0000256" key="1">
    <source>
        <dbReference type="SAM" id="Phobius"/>
    </source>
</evidence>
<dbReference type="AlphaFoldDB" id="A0A1M5HB73"/>
<evidence type="ECO:0000313" key="2">
    <source>
        <dbReference type="EMBL" id="SHG13229.1"/>
    </source>
</evidence>
<gene>
    <name evidence="2" type="ORF">SAMN05444388_101783</name>
</gene>
<dbReference type="Proteomes" id="UP000184112">
    <property type="component" value="Unassembled WGS sequence"/>
</dbReference>
<proteinExistence type="predicted"/>
<name>A0A1M5HB73_FLAJO</name>